<reference evidence="1 2" key="1">
    <citation type="submission" date="2018-06" db="EMBL/GenBank/DDBJ databases">
        <authorList>
            <consortium name="Pathogen Informatics"/>
            <person name="Doyle S."/>
        </authorList>
    </citation>
    <scope>NUCLEOTIDE SEQUENCE [LARGE SCALE GENOMIC DNA]</scope>
    <source>
        <strain evidence="1 2">VREC0535</strain>
    </source>
</reference>
<protein>
    <submittedName>
        <fullName evidence="1">Uncharacterized protein</fullName>
    </submittedName>
</protein>
<sequence length="37" mass="4246">MKTRFGGFFCCLFLVSLMHLVVLMWLADSVIQVAYCC</sequence>
<name>A0A2X7GAS9_ECOLX</name>
<evidence type="ECO:0000313" key="1">
    <source>
        <dbReference type="EMBL" id="SQP88712.1"/>
    </source>
</evidence>
<dbReference type="AlphaFoldDB" id="A0A2X7GAS9"/>
<proteinExistence type="predicted"/>
<dbReference type="Proteomes" id="UP000250671">
    <property type="component" value="Unassembled WGS sequence"/>
</dbReference>
<gene>
    <name evidence="1" type="ORF">SAMEA3752557_05039</name>
</gene>
<organism evidence="1 2">
    <name type="scientific">Escherichia coli</name>
    <dbReference type="NCBI Taxonomy" id="562"/>
    <lineage>
        <taxon>Bacteria</taxon>
        <taxon>Pseudomonadati</taxon>
        <taxon>Pseudomonadota</taxon>
        <taxon>Gammaproteobacteria</taxon>
        <taxon>Enterobacterales</taxon>
        <taxon>Enterobacteriaceae</taxon>
        <taxon>Escherichia</taxon>
    </lineage>
</organism>
<accession>A0A2X7GAS9</accession>
<dbReference type="EMBL" id="UCZA01000045">
    <property type="protein sequence ID" value="SQP88712.1"/>
    <property type="molecule type" value="Genomic_DNA"/>
</dbReference>
<evidence type="ECO:0000313" key="2">
    <source>
        <dbReference type="Proteomes" id="UP000250671"/>
    </source>
</evidence>